<dbReference type="OrthoDB" id="72471at2"/>
<dbReference type="Proteomes" id="UP000198305">
    <property type="component" value="Unassembled WGS sequence"/>
</dbReference>
<evidence type="ECO:0000313" key="2">
    <source>
        <dbReference type="Proteomes" id="UP000198305"/>
    </source>
</evidence>
<accession>A0A239AV69</accession>
<dbReference type="EMBL" id="FZOA01000009">
    <property type="protein sequence ID" value="SNR98858.1"/>
    <property type="molecule type" value="Genomic_DNA"/>
</dbReference>
<name>A0A239AV69_9PROT</name>
<sequence length="214" mass="24991">MKERPILFSAPMVQAILAGNKTQTRRVMKPQPEITPDTYGRPGHWLPSKKHQTMLHVELEMQQWDGLAGHACPHGQPGDQLWVRETWQHSYFPYEPADPSADIFYRADFLDDPLGADLEHSKDGIRRTWKPSIHLPRWASRIQLEIVRVRVERLQDCSVTDAIDEGIEFSLLDEPEDAIWRYRELWESINGPGSWEANPFVWVIEFKRIEREPS</sequence>
<proteinExistence type="predicted"/>
<gene>
    <name evidence="1" type="ORF">SAMN05192560_2100</name>
</gene>
<dbReference type="AlphaFoldDB" id="A0A239AV69"/>
<evidence type="ECO:0000313" key="1">
    <source>
        <dbReference type="EMBL" id="SNR98858.1"/>
    </source>
</evidence>
<protein>
    <recommendedName>
        <fullName evidence="3">Morphogenetic protein</fullName>
    </recommendedName>
</protein>
<reference evidence="2" key="1">
    <citation type="submission" date="2017-06" db="EMBL/GenBank/DDBJ databases">
        <authorList>
            <person name="Varghese N."/>
            <person name="Submissions S."/>
        </authorList>
    </citation>
    <scope>NUCLEOTIDE SEQUENCE [LARGE SCALE GENOMIC DNA]</scope>
    <source>
        <strain evidence="2">Ca-68</strain>
    </source>
</reference>
<evidence type="ECO:0008006" key="3">
    <source>
        <dbReference type="Google" id="ProtNLM"/>
    </source>
</evidence>
<organism evidence="1 2">
    <name type="scientific">Methylobacillus rhizosphaerae</name>
    <dbReference type="NCBI Taxonomy" id="551994"/>
    <lineage>
        <taxon>Bacteria</taxon>
        <taxon>Pseudomonadati</taxon>
        <taxon>Pseudomonadota</taxon>
        <taxon>Betaproteobacteria</taxon>
        <taxon>Nitrosomonadales</taxon>
        <taxon>Methylophilaceae</taxon>
        <taxon>Methylobacillus</taxon>
    </lineage>
</organism>
<keyword evidence="2" id="KW-1185">Reference proteome</keyword>